<dbReference type="Proteomes" id="UP001596263">
    <property type="component" value="Unassembled WGS sequence"/>
</dbReference>
<protein>
    <submittedName>
        <fullName evidence="2">Nucleotide kinase domain-containing protein</fullName>
    </submittedName>
</protein>
<dbReference type="GO" id="GO:0016301">
    <property type="term" value="F:kinase activity"/>
    <property type="evidence" value="ECO:0007669"/>
    <property type="project" value="UniProtKB-KW"/>
</dbReference>
<dbReference type="RefSeq" id="WP_380850003.1">
    <property type="nucleotide sequence ID" value="NZ_JBHSKM010000004.1"/>
</dbReference>
<evidence type="ECO:0000259" key="1">
    <source>
        <dbReference type="Pfam" id="PF18723"/>
    </source>
</evidence>
<reference evidence="3" key="1">
    <citation type="journal article" date="2019" name="Int. J. Syst. Evol. Microbiol.">
        <title>The Global Catalogue of Microorganisms (GCM) 10K type strain sequencing project: providing services to taxonomists for standard genome sequencing and annotation.</title>
        <authorList>
            <consortium name="The Broad Institute Genomics Platform"/>
            <consortium name="The Broad Institute Genome Sequencing Center for Infectious Disease"/>
            <person name="Wu L."/>
            <person name="Ma J."/>
        </authorList>
    </citation>
    <scope>NUCLEOTIDE SEQUENCE [LARGE SCALE GENOMIC DNA]</scope>
    <source>
        <strain evidence="3">KCTC 42586</strain>
    </source>
</reference>
<dbReference type="Pfam" id="PF18723">
    <property type="entry name" value="HMUDK_hel"/>
    <property type="match status" value="1"/>
</dbReference>
<keyword evidence="2" id="KW-0418">Kinase</keyword>
<dbReference type="EMBL" id="JBHSKM010000004">
    <property type="protein sequence ID" value="MFC5214174.1"/>
    <property type="molecule type" value="Genomic_DNA"/>
</dbReference>
<evidence type="ECO:0000313" key="3">
    <source>
        <dbReference type="Proteomes" id="UP001596263"/>
    </source>
</evidence>
<dbReference type="InterPro" id="IPR040684">
    <property type="entry name" value="HMUDK_hel"/>
</dbReference>
<feature type="domain" description="5-hmdU DNA kinase helical" evidence="1">
    <location>
        <begin position="26"/>
        <end position="302"/>
    </location>
</feature>
<name>A0ABW0CEC0_STRCD</name>
<sequence length="333" mass="37804">MRHVASFEERPAPTPIRIAGRLLRPTPVFDTYWRFAALRHAVYQARLEGRPAPWTDDPILLRHRFTNCYRAADRVSQFLIRHVSYTGVQDVPEVVFRTLLFKMFNRVSTWELLSGEIGELSWKDFSRSAYDEALTRAFHSGRKLYSAAYVIPPPRLGAGRKHSNHLRLLELMMTTDVGGRIARGGSLRAAFEVLRSYPAMGDFLAYQFAIDLNYSAVFDFDEMEFVVAGPGARDGIRKCFGPSADGIEADVIRYMADHQQEHFARLDLSFTGLAGRPLQLIDCQNLFCEVDKYARVAHPEVAGHSGRSRIKQLFQPVPEPVGAWFPPKWNLSG</sequence>
<organism evidence="2 3">
    <name type="scientific">Streptomyces coerulescens</name>
    <dbReference type="NCBI Taxonomy" id="29304"/>
    <lineage>
        <taxon>Bacteria</taxon>
        <taxon>Bacillati</taxon>
        <taxon>Actinomycetota</taxon>
        <taxon>Actinomycetes</taxon>
        <taxon>Kitasatosporales</taxon>
        <taxon>Streptomycetaceae</taxon>
        <taxon>Streptomyces</taxon>
    </lineage>
</organism>
<proteinExistence type="predicted"/>
<keyword evidence="3" id="KW-1185">Reference proteome</keyword>
<gene>
    <name evidence="2" type="ORF">ACFPQ9_10095</name>
</gene>
<evidence type="ECO:0000313" key="2">
    <source>
        <dbReference type="EMBL" id="MFC5214174.1"/>
    </source>
</evidence>
<accession>A0ABW0CEC0</accession>
<keyword evidence="2" id="KW-0808">Transferase</keyword>
<comment type="caution">
    <text evidence="2">The sequence shown here is derived from an EMBL/GenBank/DDBJ whole genome shotgun (WGS) entry which is preliminary data.</text>
</comment>